<proteinExistence type="predicted"/>
<protein>
    <submittedName>
        <fullName evidence="1">IS200/IS605 family element transposase accessory protein TnpB</fullName>
    </submittedName>
</protein>
<evidence type="ECO:0000313" key="2">
    <source>
        <dbReference type="Proteomes" id="UP001485459"/>
    </source>
</evidence>
<accession>A0ABZ2YLQ4</accession>
<evidence type="ECO:0000313" key="1">
    <source>
        <dbReference type="EMBL" id="WZN40678.1"/>
    </source>
</evidence>
<gene>
    <name evidence="1" type="ORF">WJU16_22200</name>
</gene>
<dbReference type="EMBL" id="CP149822">
    <property type="protein sequence ID" value="WZN40678.1"/>
    <property type="molecule type" value="Genomic_DNA"/>
</dbReference>
<keyword evidence="2" id="KW-1185">Reference proteome</keyword>
<dbReference type="RefSeq" id="WP_126247859.1">
    <property type="nucleotide sequence ID" value="NZ_CP149822.1"/>
</dbReference>
<sequence>MPQKEVIVTRKIQLLIGSDDPVVRADTWATLRMWRHICFRAANYIFTHHFLQEQVKEIMYINDDMKIKLTDMRKDADGILTTSKMNSTYQVLSSKFKGDLPMTILGTLNNLLVTKYNSERTAYQKGERSVRNYKRTIPIPLPPSAFRKMTLVEKGNYYTFSVYGLHFQTYFGSDYTDKRVMWERYLNGEYKLGISSIKIEKSKIFLLAVFKFPKEYRELNPELIAEASLSLEVPIILRFQSKRYEIGTKEDFLYRRVAIQHARSRIQRSLKYCRAKNGMKRQKQRLHAFAEKELNYVNNKLHLYSKMLVDMCVKLNAGTLVLERQEEKEEYAKVDEFLLRNWSYHGLKEKIRYKAEQAGIKVISE</sequence>
<name>A0ABZ2YLQ4_9BACT</name>
<organism evidence="1 2">
    <name type="scientific">Chitinophaga pollutisoli</name>
    <dbReference type="NCBI Taxonomy" id="3133966"/>
    <lineage>
        <taxon>Bacteria</taxon>
        <taxon>Pseudomonadati</taxon>
        <taxon>Bacteroidota</taxon>
        <taxon>Chitinophagia</taxon>
        <taxon>Chitinophagales</taxon>
        <taxon>Chitinophagaceae</taxon>
        <taxon>Chitinophaga</taxon>
    </lineage>
</organism>
<reference evidence="2" key="1">
    <citation type="submission" date="2024-03" db="EMBL/GenBank/DDBJ databases">
        <title>Chitinophaga horti sp. nov., isolated from garden soil.</title>
        <authorList>
            <person name="Lee D.S."/>
            <person name="Han D.M."/>
            <person name="Baek J.H."/>
            <person name="Choi D.G."/>
            <person name="Jeon J.H."/>
            <person name="Jeon C.O."/>
        </authorList>
    </citation>
    <scope>NUCLEOTIDE SEQUENCE [LARGE SCALE GENOMIC DNA]</scope>
    <source>
        <strain evidence="2">GPA1</strain>
    </source>
</reference>
<dbReference type="Proteomes" id="UP001485459">
    <property type="component" value="Chromosome"/>
</dbReference>